<dbReference type="Proteomes" id="UP000285860">
    <property type="component" value="Unassembled WGS sequence"/>
</dbReference>
<comment type="caution">
    <text evidence="2">The sequence shown here is derived from an EMBL/GenBank/DDBJ whole genome shotgun (WGS) entry which is preliminary data.</text>
</comment>
<feature type="signal peptide" evidence="1">
    <location>
        <begin position="1"/>
        <end position="17"/>
    </location>
</feature>
<sequence>MQFKLLPLLALAGFTTATTGSWLGMENLPDGPYKGVNHDDGSTTVTNLKTGKSYEFGLGNESAANEKRSVISIEKRETSCWGYELDHSGVDSAVVQLKNWAGTGHDWGAGDKPSYFGYNARGVYVYYCINAPFSVGNVDVADIDFALSQMDGQCKRYEAGYYRWDGSPELIGKVRSGTAVCLG</sequence>
<dbReference type="EMBL" id="MRCY01000389">
    <property type="protein sequence ID" value="RKK87961.1"/>
    <property type="molecule type" value="Genomic_DNA"/>
</dbReference>
<organism evidence="2 3">
    <name type="scientific">Fusarium oxysporum</name>
    <name type="common">Fusarium vascular wilt</name>
    <dbReference type="NCBI Taxonomy" id="5507"/>
    <lineage>
        <taxon>Eukaryota</taxon>
        <taxon>Fungi</taxon>
        <taxon>Dikarya</taxon>
        <taxon>Ascomycota</taxon>
        <taxon>Pezizomycotina</taxon>
        <taxon>Sordariomycetes</taxon>
        <taxon>Hypocreomycetidae</taxon>
        <taxon>Hypocreales</taxon>
        <taxon>Nectriaceae</taxon>
        <taxon>Fusarium</taxon>
        <taxon>Fusarium oxysporum species complex</taxon>
    </lineage>
</organism>
<evidence type="ECO:0008006" key="4">
    <source>
        <dbReference type="Google" id="ProtNLM"/>
    </source>
</evidence>
<evidence type="ECO:0000313" key="3">
    <source>
        <dbReference type="Proteomes" id="UP000285860"/>
    </source>
</evidence>
<reference evidence="2 3" key="1">
    <citation type="journal article" date="2018" name="Sci. Rep.">
        <title>Characterisation of pathogen-specific regions and novel effector candidates in Fusarium oxysporum f. sp. cepae.</title>
        <authorList>
            <person name="Armitage A.D."/>
            <person name="Taylor A."/>
            <person name="Sobczyk M.K."/>
            <person name="Baxter L."/>
            <person name="Greenfield B.P."/>
            <person name="Bates H.J."/>
            <person name="Wilson F."/>
            <person name="Jackson A.C."/>
            <person name="Ott S."/>
            <person name="Harrison R.J."/>
            <person name="Clarkson J.P."/>
        </authorList>
    </citation>
    <scope>NUCLEOTIDE SEQUENCE [LARGE SCALE GENOMIC DNA]</scope>
    <source>
        <strain evidence="2 3">Fo_A28</strain>
    </source>
</reference>
<feature type="chain" id="PRO_5019424445" description="Ecp2 effector protein domain-containing protein" evidence="1">
    <location>
        <begin position="18"/>
        <end position="183"/>
    </location>
</feature>
<gene>
    <name evidence="2" type="ORF">BFJ68_g16985</name>
</gene>
<protein>
    <recommendedName>
        <fullName evidence="4">Ecp2 effector protein domain-containing protein</fullName>
    </recommendedName>
</protein>
<evidence type="ECO:0000313" key="2">
    <source>
        <dbReference type="EMBL" id="RKK87961.1"/>
    </source>
</evidence>
<accession>A0A420P608</accession>
<name>A0A420P608_FUSOX</name>
<proteinExistence type="predicted"/>
<evidence type="ECO:0000256" key="1">
    <source>
        <dbReference type="SAM" id="SignalP"/>
    </source>
</evidence>
<keyword evidence="1" id="KW-0732">Signal</keyword>
<dbReference type="AlphaFoldDB" id="A0A420P608"/>